<evidence type="ECO:0000256" key="1">
    <source>
        <dbReference type="ARBA" id="ARBA00004370"/>
    </source>
</evidence>
<dbReference type="PANTHER" id="PTHR11910">
    <property type="entry name" value="ATP SYNTHASE DELTA CHAIN"/>
    <property type="match status" value="1"/>
</dbReference>
<dbReference type="PROSITE" id="PS00389">
    <property type="entry name" value="ATPASE_DELTA"/>
    <property type="match status" value="1"/>
</dbReference>
<dbReference type="Pfam" id="PF00213">
    <property type="entry name" value="OSCP"/>
    <property type="match status" value="1"/>
</dbReference>
<keyword evidence="6" id="KW-0472">Membrane</keyword>
<dbReference type="GO" id="GO:0046933">
    <property type="term" value="F:proton-transporting ATP synthase activity, rotational mechanism"/>
    <property type="evidence" value="ECO:0007669"/>
    <property type="project" value="InterPro"/>
</dbReference>
<evidence type="ECO:0000256" key="5">
    <source>
        <dbReference type="ARBA" id="ARBA00023065"/>
    </source>
</evidence>
<dbReference type="OrthoDB" id="1262810at2759"/>
<evidence type="ECO:0000256" key="3">
    <source>
        <dbReference type="ARBA" id="ARBA00022448"/>
    </source>
</evidence>
<dbReference type="Gene3D" id="1.10.520.20">
    <property type="entry name" value="N-terminal domain of the delta subunit of the F1F0-ATP synthase"/>
    <property type="match status" value="1"/>
</dbReference>
<comment type="subunit">
    <text evidence="9">Component of the ATP synthase complex composed at least of ATP5F1A/subunit alpha, ATP5F1B/subunit beta, ATP5MC1/subunit c (homooctomer), MT-ATP6/subunit a, MT-ATP8/subunit 8, ATP5ME/subunit e, ATP5MF/subunit f, ATP5MG/subunit g, ATP5MK/subunit k, ATP5MJ/subunit j, ATP5F1C/subunit gamma, ATP5F1D/subunit delta, ATP5F1E/subunit epsilon, ATP5PF/subunit F6, ATP5PB/subunit b, ATP5PD/subunit d, ATP5PO/subunit OSCP. ATP synthase complex consists of a soluble F(1) head domain (subunits alpha(3) and beta(3)) - the catalytic core - and a membrane F(0) domain - the membrane proton channel (subunits c, a, 8, e, f, g, k and j). These two domains are linked by a central stalk (subunits gamma, delta, and epsilon) rotating inside the F1 region and a stationary peripheral stalk (subunits F6, b, d, and OSCP).</text>
</comment>
<dbReference type="AlphaFoldDB" id="A0A2G8KXS9"/>
<comment type="subcellular location">
    <subcellularLocation>
        <location evidence="1">Membrane</location>
    </subcellularLocation>
</comment>
<evidence type="ECO:0000256" key="10">
    <source>
        <dbReference type="ARBA" id="ARBA00073432"/>
    </source>
</evidence>
<dbReference type="InterPro" id="IPR026015">
    <property type="entry name" value="ATP_synth_OSCP/delta_N_sf"/>
</dbReference>
<keyword evidence="7" id="KW-0066">ATP synthesis</keyword>
<dbReference type="EMBL" id="MRZV01000313">
    <property type="protein sequence ID" value="PIK52809.1"/>
    <property type="molecule type" value="Genomic_DNA"/>
</dbReference>
<reference evidence="12 13" key="1">
    <citation type="journal article" date="2017" name="PLoS Biol.">
        <title>The sea cucumber genome provides insights into morphological evolution and visceral regeneration.</title>
        <authorList>
            <person name="Zhang X."/>
            <person name="Sun L."/>
            <person name="Yuan J."/>
            <person name="Sun Y."/>
            <person name="Gao Y."/>
            <person name="Zhang L."/>
            <person name="Li S."/>
            <person name="Dai H."/>
            <person name="Hamel J.F."/>
            <person name="Liu C."/>
            <person name="Yu Y."/>
            <person name="Liu S."/>
            <person name="Lin W."/>
            <person name="Guo K."/>
            <person name="Jin S."/>
            <person name="Xu P."/>
            <person name="Storey K.B."/>
            <person name="Huan P."/>
            <person name="Zhang T."/>
            <person name="Zhou Y."/>
            <person name="Zhang J."/>
            <person name="Lin C."/>
            <person name="Li X."/>
            <person name="Xing L."/>
            <person name="Huo D."/>
            <person name="Sun M."/>
            <person name="Wang L."/>
            <person name="Mercier A."/>
            <person name="Li F."/>
            <person name="Yang H."/>
            <person name="Xiang J."/>
        </authorList>
    </citation>
    <scope>NUCLEOTIDE SEQUENCE [LARGE SCALE GENOMIC DNA]</scope>
    <source>
        <strain evidence="12">Shaxun</strain>
        <tissue evidence="12">Muscle</tissue>
    </source>
</reference>
<comment type="similarity">
    <text evidence="2">Belongs to the ATPase delta chain family.</text>
</comment>
<evidence type="ECO:0000256" key="6">
    <source>
        <dbReference type="ARBA" id="ARBA00023136"/>
    </source>
</evidence>
<dbReference type="NCBIfam" id="TIGR01145">
    <property type="entry name" value="ATP_synt_delta"/>
    <property type="match status" value="1"/>
</dbReference>
<evidence type="ECO:0000313" key="12">
    <source>
        <dbReference type="EMBL" id="PIK52809.1"/>
    </source>
</evidence>
<organism evidence="12 13">
    <name type="scientific">Stichopus japonicus</name>
    <name type="common">Sea cucumber</name>
    <dbReference type="NCBI Taxonomy" id="307972"/>
    <lineage>
        <taxon>Eukaryota</taxon>
        <taxon>Metazoa</taxon>
        <taxon>Echinodermata</taxon>
        <taxon>Eleutherozoa</taxon>
        <taxon>Echinozoa</taxon>
        <taxon>Holothuroidea</taxon>
        <taxon>Aspidochirotacea</taxon>
        <taxon>Aspidochirotida</taxon>
        <taxon>Stichopodidae</taxon>
        <taxon>Apostichopus</taxon>
    </lineage>
</organism>
<dbReference type="SUPFAM" id="SSF47928">
    <property type="entry name" value="N-terminal domain of the delta subunit of the F1F0-ATP synthase"/>
    <property type="match status" value="1"/>
</dbReference>
<keyword evidence="5" id="KW-0406">Ion transport</keyword>
<comment type="caution">
    <text evidence="12">The sequence shown here is derived from an EMBL/GenBank/DDBJ whole genome shotgun (WGS) entry which is preliminary data.</text>
</comment>
<dbReference type="STRING" id="307972.A0A2G8KXS9"/>
<sequence length="227" mass="25266">MRYTSFKSVNWQRDIPVKMATSRIVISARQFTTSVAQAQFVKPPIQVYGTGGRYAHALYSAASKEKKLEQADSELKSFRNTLQQNAKLQQFLNNPVVKKNEKTGVVSDYLKGQKMSPLTVNFFGVLAENNRLSKLDEVFSAWSKIMSAHRGEVVCTVTTAKPLDANKQKQLNEALQGFLKKGEKLNLNLNVDAAVIGGMVVEIGDKYVDMSTATKVKQMTNLIQQSV</sequence>
<accession>A0A2G8KXS9</accession>
<evidence type="ECO:0000256" key="8">
    <source>
        <dbReference type="ARBA" id="ARBA00033369"/>
    </source>
</evidence>
<evidence type="ECO:0000256" key="11">
    <source>
        <dbReference type="ARBA" id="ARBA00078525"/>
    </source>
</evidence>
<evidence type="ECO:0000256" key="2">
    <source>
        <dbReference type="ARBA" id="ARBA00007046"/>
    </source>
</evidence>
<dbReference type="InterPro" id="IPR000711">
    <property type="entry name" value="ATPase_OSCP/dsu"/>
</dbReference>
<evidence type="ECO:0000313" key="13">
    <source>
        <dbReference type="Proteomes" id="UP000230750"/>
    </source>
</evidence>
<evidence type="ECO:0000256" key="4">
    <source>
        <dbReference type="ARBA" id="ARBA00022781"/>
    </source>
</evidence>
<keyword evidence="4" id="KW-0375">Hydrogen ion transport</keyword>
<evidence type="ECO:0000256" key="9">
    <source>
        <dbReference type="ARBA" id="ARBA00064647"/>
    </source>
</evidence>
<dbReference type="HAMAP" id="MF_01416">
    <property type="entry name" value="ATP_synth_delta_bact"/>
    <property type="match status" value="1"/>
</dbReference>
<dbReference type="Proteomes" id="UP000230750">
    <property type="component" value="Unassembled WGS sequence"/>
</dbReference>
<protein>
    <recommendedName>
        <fullName evidence="10">ATP synthase peripheral stalk subunit OSCP, mitochondrial</fullName>
    </recommendedName>
    <alternativeName>
        <fullName evidence="11">ATP synthase subunit O</fullName>
    </alternativeName>
    <alternativeName>
        <fullName evidence="8">Oligomycin sensitivity conferral protein</fullName>
    </alternativeName>
</protein>
<dbReference type="PRINTS" id="PR00125">
    <property type="entry name" value="ATPASEDELTA"/>
</dbReference>
<evidence type="ECO:0000256" key="7">
    <source>
        <dbReference type="ARBA" id="ARBA00023310"/>
    </source>
</evidence>
<proteinExistence type="inferred from homology"/>
<name>A0A2G8KXS9_STIJA</name>
<dbReference type="InterPro" id="IPR020781">
    <property type="entry name" value="ATPase_OSCP/d_CS"/>
</dbReference>
<dbReference type="GO" id="GO:0016020">
    <property type="term" value="C:membrane"/>
    <property type="evidence" value="ECO:0007669"/>
    <property type="project" value="UniProtKB-SubCell"/>
</dbReference>
<keyword evidence="13" id="KW-1185">Reference proteome</keyword>
<gene>
    <name evidence="12" type="ORF">BSL78_10320</name>
</gene>
<keyword evidence="3" id="KW-0813">Transport</keyword>